<dbReference type="PANTHER" id="PTHR30136:SF35">
    <property type="entry name" value="HTH-TYPE TRANSCRIPTIONAL REGULATOR RV1719"/>
    <property type="match status" value="1"/>
</dbReference>
<dbReference type="PROSITE" id="PS51078">
    <property type="entry name" value="ICLR_ED"/>
    <property type="match status" value="1"/>
</dbReference>
<dbReference type="SUPFAM" id="SSF46785">
    <property type="entry name" value="Winged helix' DNA-binding domain"/>
    <property type="match status" value="1"/>
</dbReference>
<sequence>MAPALARGLGILEVLAGVEKGLQLHQIADSLGIPRSAAHRLLAELSDAGYVRQDGALGNYMLSLKLVSLGLKHLAGNDLVGLSRPVLEQLASDTAELVRLAVIDHEDMVWVAAYQGARSGLRYDPDSGSTVTLSCSATGFAWMAHVPEEIALQKILRQGITSREDGGPRAPQTIDEIRAELTKTRDNGFAIAIDTYSLGIGTVAAPVFVAGEVAGVINITAPTPRLTEERLAQLAPRLLRTTAEVTKILEAAEGRLQTVARA</sequence>
<gene>
    <name evidence="6" type="ORF">PYS65_13360</name>
</gene>
<keyword evidence="1" id="KW-0805">Transcription regulation</keyword>
<dbReference type="InterPro" id="IPR050707">
    <property type="entry name" value="HTH_MetabolicPath_Reg"/>
</dbReference>
<evidence type="ECO:0000259" key="5">
    <source>
        <dbReference type="PROSITE" id="PS51078"/>
    </source>
</evidence>
<reference evidence="6 7" key="1">
    <citation type="submission" date="2023-03" db="EMBL/GenBank/DDBJ databases">
        <authorList>
            <person name="Mo P."/>
        </authorList>
    </citation>
    <scope>NUCLEOTIDE SEQUENCE [LARGE SCALE GENOMIC DNA]</scope>
    <source>
        <strain evidence="6 7">HUAS 5</strain>
    </source>
</reference>
<accession>A0ABY8K3I4</accession>
<dbReference type="Gene3D" id="3.30.450.40">
    <property type="match status" value="1"/>
</dbReference>
<protein>
    <submittedName>
        <fullName evidence="6">IclR family transcriptional regulator</fullName>
    </submittedName>
</protein>
<dbReference type="SUPFAM" id="SSF55781">
    <property type="entry name" value="GAF domain-like"/>
    <property type="match status" value="1"/>
</dbReference>
<dbReference type="InterPro" id="IPR036388">
    <property type="entry name" value="WH-like_DNA-bd_sf"/>
</dbReference>
<feature type="domain" description="HTH iclR-type" evidence="4">
    <location>
        <begin position="2"/>
        <end position="64"/>
    </location>
</feature>
<keyword evidence="2" id="KW-0238">DNA-binding</keyword>
<proteinExistence type="predicted"/>
<dbReference type="EMBL" id="CP121682">
    <property type="protein sequence ID" value="WGD41068.1"/>
    <property type="molecule type" value="Genomic_DNA"/>
</dbReference>
<dbReference type="InterPro" id="IPR014757">
    <property type="entry name" value="Tscrpt_reg_IclR_C"/>
</dbReference>
<dbReference type="InterPro" id="IPR036390">
    <property type="entry name" value="WH_DNA-bd_sf"/>
</dbReference>
<dbReference type="Pfam" id="PF01614">
    <property type="entry name" value="IclR_C"/>
    <property type="match status" value="1"/>
</dbReference>
<dbReference type="InterPro" id="IPR005471">
    <property type="entry name" value="Tscrpt_reg_IclR_N"/>
</dbReference>
<evidence type="ECO:0000256" key="3">
    <source>
        <dbReference type="ARBA" id="ARBA00023163"/>
    </source>
</evidence>
<dbReference type="PANTHER" id="PTHR30136">
    <property type="entry name" value="HELIX-TURN-HELIX TRANSCRIPTIONAL REGULATOR, ICLR FAMILY"/>
    <property type="match status" value="1"/>
</dbReference>
<dbReference type="PROSITE" id="PS51077">
    <property type="entry name" value="HTH_ICLR"/>
    <property type="match status" value="1"/>
</dbReference>
<organism evidence="6 7">
    <name type="scientific">Streptomyces cathayae</name>
    <dbReference type="NCBI Taxonomy" id="3031124"/>
    <lineage>
        <taxon>Bacteria</taxon>
        <taxon>Bacillati</taxon>
        <taxon>Actinomycetota</taxon>
        <taxon>Actinomycetes</taxon>
        <taxon>Kitasatosporales</taxon>
        <taxon>Streptomycetaceae</taxon>
        <taxon>Streptomyces</taxon>
    </lineage>
</organism>
<dbReference type="Pfam" id="PF09339">
    <property type="entry name" value="HTH_IclR"/>
    <property type="match status" value="1"/>
</dbReference>
<dbReference type="InterPro" id="IPR029016">
    <property type="entry name" value="GAF-like_dom_sf"/>
</dbReference>
<dbReference type="RefSeq" id="WP_279334186.1">
    <property type="nucleotide sequence ID" value="NZ_CP121682.1"/>
</dbReference>
<feature type="domain" description="IclR-ED" evidence="5">
    <location>
        <begin position="65"/>
        <end position="251"/>
    </location>
</feature>
<name>A0ABY8K3I4_9ACTN</name>
<dbReference type="SMART" id="SM00346">
    <property type="entry name" value="HTH_ICLR"/>
    <property type="match status" value="1"/>
</dbReference>
<evidence type="ECO:0000313" key="6">
    <source>
        <dbReference type="EMBL" id="WGD41068.1"/>
    </source>
</evidence>
<keyword evidence="7" id="KW-1185">Reference proteome</keyword>
<evidence type="ECO:0000256" key="2">
    <source>
        <dbReference type="ARBA" id="ARBA00023125"/>
    </source>
</evidence>
<evidence type="ECO:0000313" key="7">
    <source>
        <dbReference type="Proteomes" id="UP001216440"/>
    </source>
</evidence>
<dbReference type="Proteomes" id="UP001216440">
    <property type="component" value="Chromosome"/>
</dbReference>
<evidence type="ECO:0000259" key="4">
    <source>
        <dbReference type="PROSITE" id="PS51077"/>
    </source>
</evidence>
<evidence type="ECO:0000256" key="1">
    <source>
        <dbReference type="ARBA" id="ARBA00023015"/>
    </source>
</evidence>
<dbReference type="Gene3D" id="1.10.10.10">
    <property type="entry name" value="Winged helix-like DNA-binding domain superfamily/Winged helix DNA-binding domain"/>
    <property type="match status" value="1"/>
</dbReference>
<keyword evidence="3" id="KW-0804">Transcription</keyword>